<proteinExistence type="predicted"/>
<keyword evidence="2" id="KW-1185">Reference proteome</keyword>
<accession>A0AAV4VBM7</accession>
<reference evidence="1 2" key="1">
    <citation type="submission" date="2021-06" db="EMBL/GenBank/DDBJ databases">
        <title>Caerostris extrusa draft genome.</title>
        <authorList>
            <person name="Kono N."/>
            <person name="Arakawa K."/>
        </authorList>
    </citation>
    <scope>NUCLEOTIDE SEQUENCE [LARGE SCALE GENOMIC DNA]</scope>
</reference>
<evidence type="ECO:0000313" key="1">
    <source>
        <dbReference type="EMBL" id="GIY67438.1"/>
    </source>
</evidence>
<dbReference type="AlphaFoldDB" id="A0AAV4VBM7"/>
<dbReference type="Proteomes" id="UP001054945">
    <property type="component" value="Unassembled WGS sequence"/>
</dbReference>
<gene>
    <name evidence="1" type="ORF">CEXT_753101</name>
</gene>
<dbReference type="EMBL" id="BPLR01014238">
    <property type="protein sequence ID" value="GIY67438.1"/>
    <property type="molecule type" value="Genomic_DNA"/>
</dbReference>
<organism evidence="1 2">
    <name type="scientific">Caerostris extrusa</name>
    <name type="common">Bark spider</name>
    <name type="synonym">Caerostris bankana</name>
    <dbReference type="NCBI Taxonomy" id="172846"/>
    <lineage>
        <taxon>Eukaryota</taxon>
        <taxon>Metazoa</taxon>
        <taxon>Ecdysozoa</taxon>
        <taxon>Arthropoda</taxon>
        <taxon>Chelicerata</taxon>
        <taxon>Arachnida</taxon>
        <taxon>Araneae</taxon>
        <taxon>Araneomorphae</taxon>
        <taxon>Entelegynae</taxon>
        <taxon>Araneoidea</taxon>
        <taxon>Araneidae</taxon>
        <taxon>Caerostris</taxon>
    </lineage>
</organism>
<sequence>MGSYLKIPPGRFFLPPYGVRFCPGVEDSFSVRFVLLCFSQIQMGSYLKIPSGRFFLPPYGVIEISDEKTGYSIDILQITPCRTIKG</sequence>
<protein>
    <recommendedName>
        <fullName evidence="3">Cytochrome P450</fullName>
    </recommendedName>
</protein>
<evidence type="ECO:0008006" key="3">
    <source>
        <dbReference type="Google" id="ProtNLM"/>
    </source>
</evidence>
<evidence type="ECO:0000313" key="2">
    <source>
        <dbReference type="Proteomes" id="UP001054945"/>
    </source>
</evidence>
<name>A0AAV4VBM7_CAEEX</name>
<comment type="caution">
    <text evidence="1">The sequence shown here is derived from an EMBL/GenBank/DDBJ whole genome shotgun (WGS) entry which is preliminary data.</text>
</comment>